<gene>
    <name evidence="8" type="ORF">ABVT11_07655</name>
</gene>
<keyword evidence="9" id="KW-1185">Reference proteome</keyword>
<evidence type="ECO:0000256" key="2">
    <source>
        <dbReference type="ARBA" id="ARBA00009477"/>
    </source>
</evidence>
<feature type="signal peptide" evidence="3">
    <location>
        <begin position="1"/>
        <end position="35"/>
    </location>
</feature>
<dbReference type="NCBIfam" id="TIGR01730">
    <property type="entry name" value="RND_mfp"/>
    <property type="match status" value="1"/>
</dbReference>
<evidence type="ECO:0000256" key="3">
    <source>
        <dbReference type="SAM" id="SignalP"/>
    </source>
</evidence>
<dbReference type="PANTHER" id="PTHR30158:SF10">
    <property type="entry name" value="CATION EFFLUX PUMP"/>
    <property type="match status" value="1"/>
</dbReference>
<feature type="domain" description="Multidrug resistance protein MdtA-like alpha-helical hairpin" evidence="4">
    <location>
        <begin position="112"/>
        <end position="181"/>
    </location>
</feature>
<evidence type="ECO:0000259" key="4">
    <source>
        <dbReference type="Pfam" id="PF25876"/>
    </source>
</evidence>
<name>A0ABV2CP75_9RHOO</name>
<evidence type="ECO:0000256" key="1">
    <source>
        <dbReference type="ARBA" id="ARBA00004196"/>
    </source>
</evidence>
<dbReference type="InterPro" id="IPR058624">
    <property type="entry name" value="MdtA-like_HH"/>
</dbReference>
<sequence>MSSESRSQLALAVTMTLMIAAAAGLGAFSITAAEADEPAAAPPATAVEVARVPSRKVVDWQRYSGRLEAVERVEIRPQVSGQITRVHFQDGSLVKKGDPLFTIDPRPFQAALDQARASLAAAEARAAFTASELARSERLLADNAIARRDHESRQNAAREADANLLAARAAVEAAKLNLAYTSITAPVSGRVSRAEVTAGNVVAAGAASPALTSVVSVAKLYAAFDVDEQTYLRSIAASRQGKAAPVFLGLASEDGYPRQGQVSSVDNRIDASSGTIRVRAVFDNPDGMMLPGLYARIRLGGTAEHEAVLVDERAVSTDQDKRFVLVLDDSNHAQYREVRLGAVQDGLRVVDSGLKAGERIVVNGLQRVRPGALIAPTEVPMQAPGSVAPKLASAAHG</sequence>
<dbReference type="InterPro" id="IPR058625">
    <property type="entry name" value="MdtA-like_BSH"/>
</dbReference>
<dbReference type="PANTHER" id="PTHR30158">
    <property type="entry name" value="ACRA/E-RELATED COMPONENT OF DRUG EFFLUX TRANSPORTER"/>
    <property type="match status" value="1"/>
</dbReference>
<dbReference type="Gene3D" id="2.40.420.20">
    <property type="match status" value="1"/>
</dbReference>
<feature type="domain" description="Multidrug resistance protein MdtA-like C-terminal permuted SH3" evidence="7">
    <location>
        <begin position="307"/>
        <end position="367"/>
    </location>
</feature>
<evidence type="ECO:0000259" key="6">
    <source>
        <dbReference type="Pfam" id="PF25944"/>
    </source>
</evidence>
<dbReference type="SUPFAM" id="SSF111369">
    <property type="entry name" value="HlyD-like secretion proteins"/>
    <property type="match status" value="1"/>
</dbReference>
<feature type="domain" description="Multidrug resistance protein MdtA-like barrel-sandwich hybrid" evidence="5">
    <location>
        <begin position="72"/>
        <end position="212"/>
    </location>
</feature>
<dbReference type="InterPro" id="IPR058627">
    <property type="entry name" value="MdtA-like_C"/>
</dbReference>
<dbReference type="EMBL" id="JBEWLZ010000003">
    <property type="protein sequence ID" value="MET1489699.1"/>
    <property type="molecule type" value="Genomic_DNA"/>
</dbReference>
<evidence type="ECO:0000259" key="7">
    <source>
        <dbReference type="Pfam" id="PF25967"/>
    </source>
</evidence>
<comment type="caution">
    <text evidence="8">The sequence shown here is derived from an EMBL/GenBank/DDBJ whole genome shotgun (WGS) entry which is preliminary data.</text>
</comment>
<dbReference type="Pfam" id="PF25944">
    <property type="entry name" value="Beta-barrel_RND"/>
    <property type="match status" value="1"/>
</dbReference>
<dbReference type="InterPro" id="IPR006143">
    <property type="entry name" value="RND_pump_MFP"/>
</dbReference>
<feature type="domain" description="Multidrug resistance protein MdtA-like beta-barrel" evidence="6">
    <location>
        <begin position="223"/>
        <end position="299"/>
    </location>
</feature>
<accession>A0ABV2CP75</accession>
<dbReference type="Pfam" id="PF25967">
    <property type="entry name" value="RND-MFP_C"/>
    <property type="match status" value="1"/>
</dbReference>
<dbReference type="Gene3D" id="1.10.287.470">
    <property type="entry name" value="Helix hairpin bin"/>
    <property type="match status" value="1"/>
</dbReference>
<organism evidence="8 9">
    <name type="scientific">Uliginosibacterium paludis</name>
    <dbReference type="NCBI Taxonomy" id="1615952"/>
    <lineage>
        <taxon>Bacteria</taxon>
        <taxon>Pseudomonadati</taxon>
        <taxon>Pseudomonadota</taxon>
        <taxon>Betaproteobacteria</taxon>
        <taxon>Rhodocyclales</taxon>
        <taxon>Zoogloeaceae</taxon>
        <taxon>Uliginosibacterium</taxon>
    </lineage>
</organism>
<dbReference type="InterPro" id="IPR058626">
    <property type="entry name" value="MdtA-like_b-barrel"/>
</dbReference>
<dbReference type="RefSeq" id="WP_345925040.1">
    <property type="nucleotide sequence ID" value="NZ_JBDIVF010000002.1"/>
</dbReference>
<dbReference type="Gene3D" id="2.40.30.170">
    <property type="match status" value="1"/>
</dbReference>
<comment type="subcellular location">
    <subcellularLocation>
        <location evidence="1">Cell envelope</location>
    </subcellularLocation>
</comment>
<dbReference type="Gene3D" id="2.40.50.100">
    <property type="match status" value="1"/>
</dbReference>
<reference evidence="8 9" key="1">
    <citation type="submission" date="2024-07" db="EMBL/GenBank/DDBJ databases">
        <title>Uliginosibacterium paludis KCTC:42655.</title>
        <authorList>
            <person name="Kim M.K."/>
        </authorList>
    </citation>
    <scope>NUCLEOTIDE SEQUENCE [LARGE SCALE GENOMIC DNA]</scope>
    <source>
        <strain evidence="8 9">KCTC 42655</strain>
    </source>
</reference>
<evidence type="ECO:0000259" key="5">
    <source>
        <dbReference type="Pfam" id="PF25917"/>
    </source>
</evidence>
<evidence type="ECO:0000313" key="8">
    <source>
        <dbReference type="EMBL" id="MET1489699.1"/>
    </source>
</evidence>
<feature type="chain" id="PRO_5046082444" evidence="3">
    <location>
        <begin position="36"/>
        <end position="397"/>
    </location>
</feature>
<proteinExistence type="inferred from homology"/>
<dbReference type="Pfam" id="PF25876">
    <property type="entry name" value="HH_MFP_RND"/>
    <property type="match status" value="1"/>
</dbReference>
<keyword evidence="3" id="KW-0732">Signal</keyword>
<evidence type="ECO:0000313" key="9">
    <source>
        <dbReference type="Proteomes" id="UP001548590"/>
    </source>
</evidence>
<dbReference type="Proteomes" id="UP001548590">
    <property type="component" value="Unassembled WGS sequence"/>
</dbReference>
<comment type="similarity">
    <text evidence="2">Belongs to the membrane fusion protein (MFP) (TC 8.A.1) family.</text>
</comment>
<dbReference type="Pfam" id="PF25917">
    <property type="entry name" value="BSH_RND"/>
    <property type="match status" value="1"/>
</dbReference>
<protein>
    <submittedName>
        <fullName evidence="8">Efflux RND transporter periplasmic adaptor subunit</fullName>
    </submittedName>
</protein>